<comment type="pathway">
    <text evidence="2 8">Amino-acid biosynthesis; L-histidine biosynthesis; L-histidine from 5-phospho-alpha-D-ribose 1-diphosphate: step 2/9.</text>
</comment>
<accession>A0A841RH78</accession>
<dbReference type="InterPro" id="IPR008179">
    <property type="entry name" value="HisE"/>
</dbReference>
<dbReference type="NCBIfam" id="TIGR03188">
    <property type="entry name" value="histidine_hisI"/>
    <property type="match status" value="1"/>
</dbReference>
<dbReference type="AlphaFoldDB" id="A0A841RH78"/>
<gene>
    <name evidence="8" type="primary">hisE</name>
    <name evidence="9" type="ORF">HNR50_004063</name>
</gene>
<keyword evidence="7 8" id="KW-0368">Histidine biosynthesis</keyword>
<dbReference type="UniPathway" id="UPA00031">
    <property type="reaction ID" value="UER00007"/>
</dbReference>
<dbReference type="Proteomes" id="UP000587760">
    <property type="component" value="Unassembled WGS sequence"/>
</dbReference>
<keyword evidence="5 8" id="KW-0378">Hydrolase</keyword>
<name>A0A841RH78_9SPIO</name>
<evidence type="ECO:0000313" key="9">
    <source>
        <dbReference type="EMBL" id="MBB6482370.1"/>
    </source>
</evidence>
<dbReference type="GO" id="GO:0005737">
    <property type="term" value="C:cytoplasm"/>
    <property type="evidence" value="ECO:0007669"/>
    <property type="project" value="UniProtKB-SubCell"/>
</dbReference>
<comment type="similarity">
    <text evidence="8">Belongs to the PRA-PH family.</text>
</comment>
<evidence type="ECO:0000256" key="6">
    <source>
        <dbReference type="ARBA" id="ARBA00022840"/>
    </source>
</evidence>
<organism evidence="9 10">
    <name type="scientific">Spirochaeta isovalerica</name>
    <dbReference type="NCBI Taxonomy" id="150"/>
    <lineage>
        <taxon>Bacteria</taxon>
        <taxon>Pseudomonadati</taxon>
        <taxon>Spirochaetota</taxon>
        <taxon>Spirochaetia</taxon>
        <taxon>Spirochaetales</taxon>
        <taxon>Spirochaetaceae</taxon>
        <taxon>Spirochaeta</taxon>
    </lineage>
</organism>
<evidence type="ECO:0000256" key="8">
    <source>
        <dbReference type="HAMAP-Rule" id="MF_01020"/>
    </source>
</evidence>
<keyword evidence="10" id="KW-1185">Reference proteome</keyword>
<dbReference type="GO" id="GO:0005524">
    <property type="term" value="F:ATP binding"/>
    <property type="evidence" value="ECO:0007669"/>
    <property type="project" value="UniProtKB-KW"/>
</dbReference>
<sequence length="192" mass="21436">MADGTVLPVIVDIEGGIRAGALMNRKAFSKSIETKVLWIVHPETGRVLPWEGDPLYISLIENKGFFSAQLPEGSSPIACELTDGEEDPELHENTALDAEKEKESRILYSLAETIARRKKEMPSGSYTTHLFEKGLEKIRKKVGEEAIELILAVSREDIVYESADLIYHLLVLLEAAGVDFHDLMAELERRDS</sequence>
<keyword evidence="8" id="KW-0963">Cytoplasm</keyword>
<dbReference type="Pfam" id="PF01503">
    <property type="entry name" value="PRA-PH"/>
    <property type="match status" value="1"/>
</dbReference>
<dbReference type="Gene3D" id="1.10.287.1080">
    <property type="entry name" value="MazG-like"/>
    <property type="match status" value="1"/>
</dbReference>
<keyword evidence="3 8" id="KW-0028">Amino-acid biosynthesis</keyword>
<dbReference type="GO" id="GO:0004636">
    <property type="term" value="F:phosphoribosyl-ATP diphosphatase activity"/>
    <property type="evidence" value="ECO:0007669"/>
    <property type="project" value="UniProtKB-UniRule"/>
</dbReference>
<evidence type="ECO:0000256" key="4">
    <source>
        <dbReference type="ARBA" id="ARBA00022741"/>
    </source>
</evidence>
<dbReference type="EC" id="3.6.1.31" evidence="8"/>
<comment type="catalytic activity">
    <reaction evidence="1 8">
        <text>1-(5-phospho-beta-D-ribosyl)-ATP + H2O = 1-(5-phospho-beta-D-ribosyl)-5'-AMP + diphosphate + H(+)</text>
        <dbReference type="Rhea" id="RHEA:22828"/>
        <dbReference type="ChEBI" id="CHEBI:15377"/>
        <dbReference type="ChEBI" id="CHEBI:15378"/>
        <dbReference type="ChEBI" id="CHEBI:33019"/>
        <dbReference type="ChEBI" id="CHEBI:59457"/>
        <dbReference type="ChEBI" id="CHEBI:73183"/>
        <dbReference type="EC" id="3.6.1.31"/>
    </reaction>
</comment>
<protein>
    <recommendedName>
        <fullName evidence="8">Phosphoribosyl-ATP pyrophosphatase</fullName>
        <shortName evidence="8">PRA-PH</shortName>
        <ecNumber evidence="8">3.6.1.31</ecNumber>
    </recommendedName>
</protein>
<dbReference type="GO" id="GO:0000105">
    <property type="term" value="P:L-histidine biosynthetic process"/>
    <property type="evidence" value="ECO:0007669"/>
    <property type="project" value="UniProtKB-UniRule"/>
</dbReference>
<keyword evidence="4 8" id="KW-0547">Nucleotide-binding</keyword>
<proteinExistence type="inferred from homology"/>
<evidence type="ECO:0000256" key="1">
    <source>
        <dbReference type="ARBA" id="ARBA00001460"/>
    </source>
</evidence>
<dbReference type="PANTHER" id="PTHR42945:SF1">
    <property type="entry name" value="HISTIDINE BIOSYNTHESIS BIFUNCTIONAL PROTEIN HIS7"/>
    <property type="match status" value="1"/>
</dbReference>
<dbReference type="CDD" id="cd11534">
    <property type="entry name" value="NTP-PPase_HisIE_like"/>
    <property type="match status" value="1"/>
</dbReference>
<evidence type="ECO:0000256" key="2">
    <source>
        <dbReference type="ARBA" id="ARBA00005204"/>
    </source>
</evidence>
<keyword evidence="6 8" id="KW-0067">ATP-binding</keyword>
<dbReference type="RefSeq" id="WP_184748607.1">
    <property type="nucleotide sequence ID" value="NZ_JACHGJ010000011.1"/>
</dbReference>
<dbReference type="SUPFAM" id="SSF101386">
    <property type="entry name" value="all-alpha NTP pyrophosphatases"/>
    <property type="match status" value="1"/>
</dbReference>
<evidence type="ECO:0000256" key="3">
    <source>
        <dbReference type="ARBA" id="ARBA00022605"/>
    </source>
</evidence>
<reference evidence="9 10" key="1">
    <citation type="submission" date="2020-08" db="EMBL/GenBank/DDBJ databases">
        <title>Genomic Encyclopedia of Type Strains, Phase IV (KMG-IV): sequencing the most valuable type-strain genomes for metagenomic binning, comparative biology and taxonomic classification.</title>
        <authorList>
            <person name="Goeker M."/>
        </authorList>
    </citation>
    <scope>NUCLEOTIDE SEQUENCE [LARGE SCALE GENOMIC DNA]</scope>
    <source>
        <strain evidence="9 10">DSM 2461</strain>
    </source>
</reference>
<dbReference type="InterPro" id="IPR021130">
    <property type="entry name" value="PRib-ATP_PPHydrolase-like"/>
</dbReference>
<dbReference type="HAMAP" id="MF_01020">
    <property type="entry name" value="HisE"/>
    <property type="match status" value="1"/>
</dbReference>
<evidence type="ECO:0000313" key="10">
    <source>
        <dbReference type="Proteomes" id="UP000587760"/>
    </source>
</evidence>
<dbReference type="PANTHER" id="PTHR42945">
    <property type="entry name" value="HISTIDINE BIOSYNTHESIS BIFUNCTIONAL PROTEIN"/>
    <property type="match status" value="1"/>
</dbReference>
<comment type="caution">
    <text evidence="9">The sequence shown here is derived from an EMBL/GenBank/DDBJ whole genome shotgun (WGS) entry which is preliminary data.</text>
</comment>
<evidence type="ECO:0000256" key="5">
    <source>
        <dbReference type="ARBA" id="ARBA00022801"/>
    </source>
</evidence>
<dbReference type="FunFam" id="1.10.287.1080:FF:000002">
    <property type="entry name" value="Histidine biosynthesis bifunctional protein HisIE"/>
    <property type="match status" value="1"/>
</dbReference>
<evidence type="ECO:0000256" key="7">
    <source>
        <dbReference type="ARBA" id="ARBA00023102"/>
    </source>
</evidence>
<comment type="subcellular location">
    <subcellularLocation>
        <location evidence="8">Cytoplasm</location>
    </subcellularLocation>
</comment>
<dbReference type="EMBL" id="JACHGJ010000011">
    <property type="protein sequence ID" value="MBB6482370.1"/>
    <property type="molecule type" value="Genomic_DNA"/>
</dbReference>